<accession>A0ABZ0Q697</accession>
<proteinExistence type="inferred from homology"/>
<evidence type="ECO:0000256" key="2">
    <source>
        <dbReference type="SAM" id="MobiDB-lite"/>
    </source>
</evidence>
<feature type="region of interest" description="Disordered" evidence="2">
    <location>
        <begin position="276"/>
        <end position="304"/>
    </location>
</feature>
<evidence type="ECO:0000259" key="4">
    <source>
        <dbReference type="Pfam" id="PF25888"/>
    </source>
</evidence>
<dbReference type="Pfam" id="PF25888">
    <property type="entry name" value="WHD_DnaB"/>
    <property type="match status" value="1"/>
</dbReference>
<name>A0ABZ0Q697_9LACO</name>
<comment type="similarity">
    <text evidence="1">Belongs to the DnaB/DnaD family.</text>
</comment>
<evidence type="ECO:0000313" key="5">
    <source>
        <dbReference type="EMBL" id="WPC22462.1"/>
    </source>
</evidence>
<dbReference type="Pfam" id="PF07261">
    <property type="entry name" value="DnaB_2"/>
    <property type="match status" value="1"/>
</dbReference>
<feature type="region of interest" description="Disordered" evidence="2">
    <location>
        <begin position="428"/>
        <end position="447"/>
    </location>
</feature>
<sequence length="467" mass="53326">MNEGWANLSPKDGFLVTQRDYLSDFDQKVLTFLYQPIIGAKAFSLFLTLWTEMSPTTIRSERKSHLELFDILNCDLPNFYLSRQKLEGIGLLKSFEGQDNLGRYFVYQLIRPISPDAFFKDDLLSSLLLEAIGENRFKELAAQFKLTQVDKKNLKDVSTDFLTAFHISDNTIKEPNSLIRETQAEFKQAKSQTEDQPIKVENNDFDFKLLKDLLSHGFTKWESVNQAQRLILSEHLLYGIDEVEMSRQIGQATDLVTNQLNTKKLQQQISKSFTSQTAHKQGYAASPSSTETKPVESSKTDENKLTSEDKQLIKAAKSYAPATYLENLKMAIHGGYVTYGEKQILKDLIDRNLFPVSVINILLSYIVIDRGVTTLPGKLVDTVVNSWSRAHVSTPEDAILQIKSFATEKNSARKPRISTRKVIEKETLPDWAKNDTPTVKTTPIKKSDQELLQRRLKEMRKQNKEEN</sequence>
<gene>
    <name evidence="5" type="ORF">N6G96_04545</name>
</gene>
<reference evidence="6" key="1">
    <citation type="submission" date="2024-06" db="EMBL/GenBank/DDBJ databases">
        <authorList>
            <person name="Chang H.C."/>
            <person name="Mun S.Y."/>
        </authorList>
    </citation>
    <scope>NUCLEOTIDE SEQUENCE [LARGE SCALE GENOMIC DNA]</scope>
    <source>
        <strain evidence="6">KT1</strain>
    </source>
</reference>
<dbReference type="Proteomes" id="UP001302696">
    <property type="component" value="Chromosome"/>
</dbReference>
<keyword evidence="6" id="KW-1185">Reference proteome</keyword>
<feature type="compositionally biased region" description="Basic and acidic residues" evidence="2">
    <location>
        <begin position="293"/>
        <end position="304"/>
    </location>
</feature>
<dbReference type="RefSeq" id="WP_063697171.1">
    <property type="nucleotide sequence ID" value="NZ_BBIM01000024.1"/>
</dbReference>
<feature type="domain" description="Replicative helicase loading/DNA remodeling protein DnaB N-terminal winged helix" evidence="4">
    <location>
        <begin position="9"/>
        <end position="271"/>
    </location>
</feature>
<evidence type="ECO:0000259" key="3">
    <source>
        <dbReference type="Pfam" id="PF07261"/>
    </source>
</evidence>
<organism evidence="5 6">
    <name type="scientific">Pediococcus inopinatus</name>
    <dbReference type="NCBI Taxonomy" id="114090"/>
    <lineage>
        <taxon>Bacteria</taxon>
        <taxon>Bacillati</taxon>
        <taxon>Bacillota</taxon>
        <taxon>Bacilli</taxon>
        <taxon>Lactobacillales</taxon>
        <taxon>Lactobacillaceae</taxon>
        <taxon>Pediococcus</taxon>
    </lineage>
</organism>
<dbReference type="InterPro" id="IPR006343">
    <property type="entry name" value="DnaB/C_C"/>
</dbReference>
<protein>
    <submittedName>
        <fullName evidence="5">DnaD domain protein</fullName>
    </submittedName>
</protein>
<dbReference type="InterPro" id="IPR058660">
    <property type="entry name" value="WHD_DnaB"/>
</dbReference>
<feature type="domain" description="DnaB/C C-terminal" evidence="3">
    <location>
        <begin position="334"/>
        <end position="401"/>
    </location>
</feature>
<evidence type="ECO:0000256" key="1">
    <source>
        <dbReference type="ARBA" id="ARBA00093462"/>
    </source>
</evidence>
<evidence type="ECO:0000313" key="6">
    <source>
        <dbReference type="Proteomes" id="UP001302696"/>
    </source>
</evidence>
<dbReference type="EMBL" id="CP104778">
    <property type="protein sequence ID" value="WPC22462.1"/>
    <property type="molecule type" value="Genomic_DNA"/>
</dbReference>